<evidence type="ECO:0000313" key="2">
    <source>
        <dbReference type="Proteomes" id="UP000053825"/>
    </source>
</evidence>
<reference evidence="1 2" key="1">
    <citation type="submission" date="2015-07" db="EMBL/GenBank/DDBJ databases">
        <title>The genome of Habropoda laboriosa.</title>
        <authorList>
            <person name="Pan H."/>
            <person name="Kapheim K."/>
        </authorList>
    </citation>
    <scope>NUCLEOTIDE SEQUENCE [LARGE SCALE GENOMIC DNA]</scope>
    <source>
        <strain evidence="1">0110345459</strain>
    </source>
</reference>
<organism evidence="1 2">
    <name type="scientific">Habropoda laboriosa</name>
    <dbReference type="NCBI Taxonomy" id="597456"/>
    <lineage>
        <taxon>Eukaryota</taxon>
        <taxon>Metazoa</taxon>
        <taxon>Ecdysozoa</taxon>
        <taxon>Arthropoda</taxon>
        <taxon>Hexapoda</taxon>
        <taxon>Insecta</taxon>
        <taxon>Pterygota</taxon>
        <taxon>Neoptera</taxon>
        <taxon>Endopterygota</taxon>
        <taxon>Hymenoptera</taxon>
        <taxon>Apocrita</taxon>
        <taxon>Aculeata</taxon>
        <taxon>Apoidea</taxon>
        <taxon>Anthophila</taxon>
        <taxon>Apidae</taxon>
        <taxon>Habropoda</taxon>
    </lineage>
</organism>
<keyword evidence="2" id="KW-1185">Reference proteome</keyword>
<dbReference type="EMBL" id="KQ414788">
    <property type="protein sequence ID" value="KOC60785.1"/>
    <property type="molecule type" value="Genomic_DNA"/>
</dbReference>
<gene>
    <name evidence="1" type="ORF">WH47_07544</name>
</gene>
<evidence type="ECO:0000313" key="1">
    <source>
        <dbReference type="EMBL" id="KOC60785.1"/>
    </source>
</evidence>
<name>A0A0L7QQ80_9HYME</name>
<accession>A0A0L7QQ80</accession>
<proteinExistence type="predicted"/>
<protein>
    <submittedName>
        <fullName evidence="1">Uncharacterized protein</fullName>
    </submittedName>
</protein>
<dbReference type="Proteomes" id="UP000053825">
    <property type="component" value="Unassembled WGS sequence"/>
</dbReference>
<dbReference type="AlphaFoldDB" id="A0A0L7QQ80"/>
<sequence length="170" mass="18334">MRLSGRPISRPGDLVEPAVRPLVFIIFDLARPSPSPPLPPLLLQLGVSTIEASSAYGAPLRSLKDSRAQDLIPEGSKLPHDPCTGISYGDPYDPYGSIRNFDTSKMELYDRMRKKGKRVHFCPRFVPEDVLIVLSAVMASFLFGGESVGGVGGGVVGEEIQDPIEGLRGS</sequence>